<organism evidence="14 15">
    <name type="scientific">Holothuria leucospilota</name>
    <name type="common">Black long sea cucumber</name>
    <name type="synonym">Mertensiothuria leucospilota</name>
    <dbReference type="NCBI Taxonomy" id="206669"/>
    <lineage>
        <taxon>Eukaryota</taxon>
        <taxon>Metazoa</taxon>
        <taxon>Echinodermata</taxon>
        <taxon>Eleutherozoa</taxon>
        <taxon>Echinozoa</taxon>
        <taxon>Holothuroidea</taxon>
        <taxon>Aspidochirotacea</taxon>
        <taxon>Aspidochirotida</taxon>
        <taxon>Holothuriidae</taxon>
        <taxon>Holothuria</taxon>
    </lineage>
</organism>
<evidence type="ECO:0000256" key="5">
    <source>
        <dbReference type="ARBA" id="ARBA00022759"/>
    </source>
</evidence>
<name>A0A9Q1CJT6_HOLLE</name>
<dbReference type="FunFam" id="1.10.340.70:FF:000001">
    <property type="entry name" value="Retrovirus-related Pol polyprotein from transposon gypsy-like Protein"/>
    <property type="match status" value="1"/>
</dbReference>
<evidence type="ECO:0000256" key="7">
    <source>
        <dbReference type="ARBA" id="ARBA00022918"/>
    </source>
</evidence>
<dbReference type="InterPro" id="IPR012337">
    <property type="entry name" value="RNaseH-like_sf"/>
</dbReference>
<dbReference type="OrthoDB" id="10025340at2759"/>
<keyword evidence="7" id="KW-0695">RNA-directed DNA polymerase</keyword>
<evidence type="ECO:0000256" key="2">
    <source>
        <dbReference type="ARBA" id="ARBA00022679"/>
    </source>
</evidence>
<dbReference type="SMART" id="SM00343">
    <property type="entry name" value="ZnF_C2HC"/>
    <property type="match status" value="1"/>
</dbReference>
<dbReference type="FunFam" id="3.30.70.270:FF:000020">
    <property type="entry name" value="Transposon Tf2-6 polyprotein-like Protein"/>
    <property type="match status" value="1"/>
</dbReference>
<keyword evidence="4" id="KW-0540">Nuclease</keyword>
<dbReference type="Pfam" id="PF00665">
    <property type="entry name" value="rve"/>
    <property type="match status" value="1"/>
</dbReference>
<dbReference type="PANTHER" id="PTHR37984:SF5">
    <property type="entry name" value="PROTEIN NYNRIN-LIKE"/>
    <property type="match status" value="1"/>
</dbReference>
<dbReference type="GO" id="GO:0004519">
    <property type="term" value="F:endonuclease activity"/>
    <property type="evidence" value="ECO:0007669"/>
    <property type="project" value="UniProtKB-KW"/>
</dbReference>
<dbReference type="PROSITE" id="PS50158">
    <property type="entry name" value="ZF_CCHC"/>
    <property type="match status" value="1"/>
</dbReference>
<gene>
    <name evidence="14" type="ORF">HOLleu_08985</name>
</gene>
<evidence type="ECO:0000259" key="11">
    <source>
        <dbReference type="PROSITE" id="PS50804"/>
    </source>
</evidence>
<dbReference type="Pfam" id="PF17917">
    <property type="entry name" value="RT_RNaseH"/>
    <property type="match status" value="1"/>
</dbReference>
<keyword evidence="2" id="KW-0808">Transferase</keyword>
<dbReference type="Proteomes" id="UP001152320">
    <property type="component" value="Chromosome 3"/>
</dbReference>
<feature type="domain" description="Integrase catalytic" evidence="13">
    <location>
        <begin position="676"/>
        <end position="835"/>
    </location>
</feature>
<accession>A0A9Q1CJT6</accession>
<dbReference type="InterPro" id="IPR001584">
    <property type="entry name" value="Integrase_cat-core"/>
</dbReference>
<dbReference type="SUPFAM" id="SSF47353">
    <property type="entry name" value="Retrovirus capsid dimerization domain-like"/>
    <property type="match status" value="1"/>
</dbReference>
<dbReference type="PANTHER" id="PTHR37984">
    <property type="entry name" value="PROTEIN CBG26694"/>
    <property type="match status" value="1"/>
</dbReference>
<dbReference type="FunFam" id="3.10.20.370:FF:000001">
    <property type="entry name" value="Retrovirus-related Pol polyprotein from transposon 17.6-like protein"/>
    <property type="match status" value="1"/>
</dbReference>
<protein>
    <recommendedName>
        <fullName evidence="16">Reverse transcriptase</fullName>
    </recommendedName>
</protein>
<keyword evidence="8" id="KW-0862">Zinc</keyword>
<dbReference type="Gene3D" id="3.10.20.370">
    <property type="match status" value="1"/>
</dbReference>
<dbReference type="InterPro" id="IPR001878">
    <property type="entry name" value="Znf_CCHC"/>
</dbReference>
<keyword evidence="8" id="KW-0479">Metal-binding</keyword>
<dbReference type="CDD" id="cd01647">
    <property type="entry name" value="RT_LTR"/>
    <property type="match status" value="1"/>
</dbReference>
<dbReference type="EMBL" id="JAIZAY010000003">
    <property type="protein sequence ID" value="KAJ8045879.1"/>
    <property type="molecule type" value="Genomic_DNA"/>
</dbReference>
<dbReference type="PROSITE" id="PS50878">
    <property type="entry name" value="RT_POL"/>
    <property type="match status" value="1"/>
</dbReference>
<dbReference type="InterPro" id="IPR043128">
    <property type="entry name" value="Rev_trsase/Diguanyl_cyclase"/>
</dbReference>
<reference evidence="14" key="1">
    <citation type="submission" date="2021-10" db="EMBL/GenBank/DDBJ databases">
        <title>Tropical sea cucumber genome reveals ecological adaptation and Cuvierian tubules defense mechanism.</title>
        <authorList>
            <person name="Chen T."/>
        </authorList>
    </citation>
    <scope>NUCLEOTIDE SEQUENCE</scope>
    <source>
        <strain evidence="14">Nanhai2018</strain>
        <tissue evidence="14">Muscle</tissue>
    </source>
</reference>
<keyword evidence="3" id="KW-0548">Nucleotidyltransferase</keyword>
<keyword evidence="15" id="KW-1185">Reference proteome</keyword>
<evidence type="ECO:0008006" key="16">
    <source>
        <dbReference type="Google" id="ProtNLM"/>
    </source>
</evidence>
<dbReference type="InterPro" id="IPR050951">
    <property type="entry name" value="Retrovirus_Pol_polyprotein"/>
</dbReference>
<dbReference type="GO" id="GO:0008233">
    <property type="term" value="F:peptidase activity"/>
    <property type="evidence" value="ECO:0007669"/>
    <property type="project" value="UniProtKB-KW"/>
</dbReference>
<dbReference type="Pfam" id="PF00078">
    <property type="entry name" value="RVT_1"/>
    <property type="match status" value="1"/>
</dbReference>
<dbReference type="InterPro" id="IPR000477">
    <property type="entry name" value="RT_dom"/>
</dbReference>
<evidence type="ECO:0000256" key="1">
    <source>
        <dbReference type="ARBA" id="ARBA00022670"/>
    </source>
</evidence>
<proteinExistence type="predicted"/>
<dbReference type="SUPFAM" id="SSF56672">
    <property type="entry name" value="DNA/RNA polymerases"/>
    <property type="match status" value="1"/>
</dbReference>
<dbReference type="GO" id="GO:0015074">
    <property type="term" value="P:DNA integration"/>
    <property type="evidence" value="ECO:0007669"/>
    <property type="project" value="InterPro"/>
</dbReference>
<dbReference type="Gene3D" id="3.10.10.10">
    <property type="entry name" value="HIV Type 1 Reverse Transcriptase, subunit A, domain 1"/>
    <property type="match status" value="1"/>
</dbReference>
<feature type="domain" description="SCAN box" evidence="11">
    <location>
        <begin position="169"/>
        <end position="249"/>
    </location>
</feature>
<evidence type="ECO:0000256" key="9">
    <source>
        <dbReference type="SAM" id="MobiDB-lite"/>
    </source>
</evidence>
<comment type="caution">
    <text evidence="14">The sequence shown here is derived from an EMBL/GenBank/DDBJ whole genome shotgun (WGS) entry which is preliminary data.</text>
</comment>
<dbReference type="InterPro" id="IPR036397">
    <property type="entry name" value="RNaseH_sf"/>
</dbReference>
<dbReference type="InterPro" id="IPR041373">
    <property type="entry name" value="RT_RNaseH"/>
</dbReference>
<evidence type="ECO:0000256" key="3">
    <source>
        <dbReference type="ARBA" id="ARBA00022695"/>
    </source>
</evidence>
<dbReference type="FunFam" id="3.10.10.10:FF:000007">
    <property type="entry name" value="Retrovirus-related Pol polyprotein from transposon 17.6-like Protein"/>
    <property type="match status" value="1"/>
</dbReference>
<dbReference type="Gene3D" id="1.10.4020.10">
    <property type="entry name" value="DNA breaking-rejoining enzymes"/>
    <property type="match status" value="1"/>
</dbReference>
<dbReference type="Gene3D" id="3.30.70.270">
    <property type="match status" value="2"/>
</dbReference>
<evidence type="ECO:0000256" key="6">
    <source>
        <dbReference type="ARBA" id="ARBA00022801"/>
    </source>
</evidence>
<dbReference type="GO" id="GO:0003964">
    <property type="term" value="F:RNA-directed DNA polymerase activity"/>
    <property type="evidence" value="ECO:0007669"/>
    <property type="project" value="UniProtKB-KW"/>
</dbReference>
<keyword evidence="8" id="KW-0863">Zinc-finger</keyword>
<dbReference type="InterPro" id="IPR041588">
    <property type="entry name" value="Integrase_H2C2"/>
</dbReference>
<feature type="domain" description="Reverse transcriptase" evidence="12">
    <location>
        <begin position="1092"/>
        <end position="1269"/>
    </location>
</feature>
<dbReference type="Pfam" id="PF17921">
    <property type="entry name" value="Integrase_H2C2"/>
    <property type="match status" value="1"/>
</dbReference>
<dbReference type="InterPro" id="IPR043502">
    <property type="entry name" value="DNA/RNA_pol_sf"/>
</dbReference>
<feature type="domain" description="CCHC-type" evidence="10">
    <location>
        <begin position="303"/>
        <end position="316"/>
    </location>
</feature>
<evidence type="ECO:0000313" key="15">
    <source>
        <dbReference type="Proteomes" id="UP001152320"/>
    </source>
</evidence>
<dbReference type="PROSITE" id="PS50994">
    <property type="entry name" value="INTEGRASE"/>
    <property type="match status" value="1"/>
</dbReference>
<dbReference type="SUPFAM" id="SSF57756">
    <property type="entry name" value="Retrovirus zinc finger-like domains"/>
    <property type="match status" value="1"/>
</dbReference>
<dbReference type="Pfam" id="PF00098">
    <property type="entry name" value="zf-CCHC"/>
    <property type="match status" value="1"/>
</dbReference>
<dbReference type="Gene3D" id="3.30.420.10">
    <property type="entry name" value="Ribonuclease H-like superfamily/Ribonuclease H"/>
    <property type="match status" value="1"/>
</dbReference>
<dbReference type="InterPro" id="IPR038269">
    <property type="entry name" value="SCAN_sf"/>
</dbReference>
<dbReference type="InterPro" id="IPR036875">
    <property type="entry name" value="Znf_CCHC_sf"/>
</dbReference>
<dbReference type="Gene3D" id="4.10.60.10">
    <property type="entry name" value="Zinc finger, CCHC-type"/>
    <property type="match status" value="1"/>
</dbReference>
<evidence type="ECO:0000259" key="12">
    <source>
        <dbReference type="PROSITE" id="PS50878"/>
    </source>
</evidence>
<feature type="compositionally biased region" description="Polar residues" evidence="9">
    <location>
        <begin position="68"/>
        <end position="85"/>
    </location>
</feature>
<evidence type="ECO:0000256" key="8">
    <source>
        <dbReference type="PROSITE-ProRule" id="PRU00047"/>
    </source>
</evidence>
<dbReference type="GO" id="GO:0003676">
    <property type="term" value="F:nucleic acid binding"/>
    <property type="evidence" value="ECO:0007669"/>
    <property type="project" value="InterPro"/>
</dbReference>
<keyword evidence="5" id="KW-0255">Endonuclease</keyword>
<dbReference type="CDD" id="cd09274">
    <property type="entry name" value="RNase_HI_RT_Ty3"/>
    <property type="match status" value="1"/>
</dbReference>
<dbReference type="GO" id="GO:0008270">
    <property type="term" value="F:zinc ion binding"/>
    <property type="evidence" value="ECO:0007669"/>
    <property type="project" value="UniProtKB-KW"/>
</dbReference>
<dbReference type="Gene3D" id="1.10.340.70">
    <property type="match status" value="1"/>
</dbReference>
<feature type="region of interest" description="Disordered" evidence="9">
    <location>
        <begin position="66"/>
        <end position="95"/>
    </location>
</feature>
<dbReference type="SUPFAM" id="SSF53098">
    <property type="entry name" value="Ribonuclease H-like"/>
    <property type="match status" value="1"/>
</dbReference>
<evidence type="ECO:0000313" key="14">
    <source>
        <dbReference type="EMBL" id="KAJ8045879.1"/>
    </source>
</evidence>
<evidence type="ECO:0000259" key="13">
    <source>
        <dbReference type="PROSITE" id="PS50994"/>
    </source>
</evidence>
<evidence type="ECO:0000256" key="4">
    <source>
        <dbReference type="ARBA" id="ARBA00022722"/>
    </source>
</evidence>
<dbReference type="PROSITE" id="PS50804">
    <property type="entry name" value="SCAN_BOX"/>
    <property type="match status" value="1"/>
</dbReference>
<dbReference type="GO" id="GO:0006508">
    <property type="term" value="P:proteolysis"/>
    <property type="evidence" value="ECO:0007669"/>
    <property type="project" value="UniProtKB-KW"/>
</dbReference>
<dbReference type="Pfam" id="PF02023">
    <property type="entry name" value="SCAN"/>
    <property type="match status" value="1"/>
</dbReference>
<sequence>MDIEKLVSLGEKMGLSGKDLQDFVTSEKTELERLARDERAHQLEMRRMDKELLDGQLELETKKKEANDSLNASGSANGQHSQSTRPKIRAPKLPPFEDTEDLDAYLQRYERYATNQGWQRVDWAINLSALLKGKALEVYSRLPPVDANDYDKLKEALLKRFQLTEDGFRQKFRSVKPEEGETASQFACRLENYLVRWMKLAHVTESLDGLKDLVIREQFTNSCSKELSVYLKERQPKSMAEMAKLADSFVEAHGGLIGSLSESSKKKLTQQADGVSQGNRAPRHDKFVKDQEKRFEDRNKRTCFVCGKTGHFAKDCNRWRTVNKLAAMQLDRQDTEVEEIKVENVNVDTTACMIVLPDTEVLQKNVNGFISLSNETKVPILSAACSSKGTRCLPVTEGLVGDKKVSVLRDTGCTGMVVRKDLVKSNQFTGETVCCILIDGTVRWLPVAVIRIETKFIKGDVRALCMDNPIYDLIVGNVNNCEQQVQEGKVSENCDSNIGMLENVDANEVISAVETRAQKLAKQKPFGELKVPKSTGDTVSAETLQIAQSNDDSLAKVREAAESGEQKMGKNGSISRFFYEKGTLYRNFTSPRVEHGNEFRQLVVPCKFRTQVMELAHESILGGHLGSKKTLDRVLAHFFWPGVQADITRFCRSCDVCQRTLPKGKVSKVPLGTMPVIETPFERIAVDIVGPIQPATERGNRYILTVMDYATRYPEAIALPSIEAERVAEALVEIYTHVGIPREILTDQGAQFTSEVMQQVSKLLSIRQLTTTPYHPACNGLVERFNGTLKQMLKRTCAEKPQDWDRYLNPLLFAYREAVHDSSGFAPFELLYGRTVRGPMAILKEIWTGQVDESETKTMYQYVIDLKERLEKTCLQARKELLKSSSRYKSYYNKRAKDRKFEVGDEVLLLLPTDQNKLLMQWKGPFPIIKRVGTMDYCIDFGHRQKTFHANLLKKYYSRTGNNDSHMVNCNNEVSSASLLEIAATAVIEDQGEDDSYLGTENKREGLIQFPSANTSETVKMVKINKSLSEEQKSEVNRILGSFSDVLTDVPGCTTLGKHDIILTTEKPVRSRPYPLPHAMRETVNKEVQEMLDLNVIEESESPYASPVVIVRKKDGGNRFCVDFRKLNTITVFDAEPIPDQDAIFTKLANKHYFSKLDLSKGYWQIPLTDDAKPKTAFVTPDGLYQFRVMPFGLVCAPGSFSRIMRRLLRGVESVDNYIDDILIHTSSWEEHVKVLIAVLKKLRSACLTAKPSKCFIGYEHIEYLGYIVGHGKVKPNPEKTELLQSTPQPTTKTQVRSFLGMASFYRKFIPNFSEIAVPLTDLTKRGEPNKVRWEACHENAFRTLKSKLSKEPILLLPDLTKQFFLRTDASDVGIGAVLLQEVDNMRFPVAYASKKLLPRERAYAVIERECLAIVWAIKKFEPYLYGREFVVETDHQPLLYMQKTKVSNARIMRWALALQPYRFRIEAIKGSDNVGADYLSRVEV</sequence>
<keyword evidence="1" id="KW-0645">Protease</keyword>
<evidence type="ECO:0000259" key="10">
    <source>
        <dbReference type="PROSITE" id="PS50158"/>
    </source>
</evidence>
<dbReference type="FunFam" id="3.30.420.10:FF:000032">
    <property type="entry name" value="Retrovirus-related Pol polyprotein from transposon 297-like Protein"/>
    <property type="match status" value="1"/>
</dbReference>
<dbReference type="InterPro" id="IPR003309">
    <property type="entry name" value="SCAN_dom"/>
</dbReference>
<keyword evidence="6" id="KW-0378">Hydrolase</keyword>